<reference evidence="2 3" key="1">
    <citation type="submission" date="2021-02" db="EMBL/GenBank/DDBJ databases">
        <title>Paenibacillus tianjinensis sp. nov.</title>
        <authorList>
            <person name="Liu H."/>
        </authorList>
    </citation>
    <scope>NUCLEOTIDE SEQUENCE [LARGE SCALE GENOMIC DNA]</scope>
    <source>
        <strain evidence="2 3">TB2019</strain>
    </source>
</reference>
<keyword evidence="1" id="KW-0732">Signal</keyword>
<name>A0ABX7LHJ4_9BACL</name>
<accession>A0ABX7LHJ4</accession>
<sequence length="101" mass="10872">MRKKIWRKTLAVSMAGALALSVIVPVPFSNPVQAAAAEAAPAQVTADWYKTYQTMDGVGAAYAYTDSIHMLQLATAGHQDKVRHLLDLTFSEKEGTGHDIG</sequence>
<gene>
    <name evidence="2" type="ORF">JRJ22_13360</name>
</gene>
<feature type="signal peptide" evidence="1">
    <location>
        <begin position="1"/>
        <end position="34"/>
    </location>
</feature>
<dbReference type="RefSeq" id="WP_206104888.1">
    <property type="nucleotide sequence ID" value="NZ_CP070969.1"/>
</dbReference>
<feature type="chain" id="PRO_5047231240" evidence="1">
    <location>
        <begin position="35"/>
        <end position="101"/>
    </location>
</feature>
<dbReference type="Proteomes" id="UP000663452">
    <property type="component" value="Chromosome"/>
</dbReference>
<dbReference type="EMBL" id="CP070969">
    <property type="protein sequence ID" value="QSF47466.1"/>
    <property type="molecule type" value="Genomic_DNA"/>
</dbReference>
<evidence type="ECO:0000256" key="1">
    <source>
        <dbReference type="SAM" id="SignalP"/>
    </source>
</evidence>
<organism evidence="2 3">
    <name type="scientific">Paenibacillus tianjinensis</name>
    <dbReference type="NCBI Taxonomy" id="2810347"/>
    <lineage>
        <taxon>Bacteria</taxon>
        <taxon>Bacillati</taxon>
        <taxon>Bacillota</taxon>
        <taxon>Bacilli</taxon>
        <taxon>Bacillales</taxon>
        <taxon>Paenibacillaceae</taxon>
        <taxon>Paenibacillus</taxon>
    </lineage>
</organism>
<protein>
    <submittedName>
        <fullName evidence="2">Uncharacterized protein</fullName>
    </submittedName>
</protein>
<keyword evidence="3" id="KW-1185">Reference proteome</keyword>
<evidence type="ECO:0000313" key="2">
    <source>
        <dbReference type="EMBL" id="QSF47466.1"/>
    </source>
</evidence>
<evidence type="ECO:0000313" key="3">
    <source>
        <dbReference type="Proteomes" id="UP000663452"/>
    </source>
</evidence>
<proteinExistence type="predicted"/>